<keyword evidence="2" id="KW-0472">Membrane</keyword>
<evidence type="ECO:0000313" key="3">
    <source>
        <dbReference type="Proteomes" id="UP000887566"/>
    </source>
</evidence>
<reference evidence="4" key="1">
    <citation type="submission" date="2022-11" db="UniProtKB">
        <authorList>
            <consortium name="WormBaseParasite"/>
        </authorList>
    </citation>
    <scope>IDENTIFICATION</scope>
</reference>
<evidence type="ECO:0000256" key="2">
    <source>
        <dbReference type="SAM" id="Phobius"/>
    </source>
</evidence>
<evidence type="ECO:0000313" key="4">
    <source>
        <dbReference type="WBParaSite" id="PSAMB.scaffold4825size13435.g25283.t1"/>
    </source>
</evidence>
<dbReference type="Proteomes" id="UP000887566">
    <property type="component" value="Unplaced"/>
</dbReference>
<feature type="region of interest" description="Disordered" evidence="1">
    <location>
        <begin position="1"/>
        <end position="25"/>
    </location>
</feature>
<sequence length="106" mass="12164">MKEDKKNVPLPQPPYEMAEKRDERQLRKQTLLTQIARNSMFGALEALKKEKRLMQPCILAFTQTGAMEEKFSDLFVIMDAKPIAFFDAAVSISVTPLFVSIFSFNF</sequence>
<keyword evidence="2" id="KW-1133">Transmembrane helix</keyword>
<name>A0A914WPQ3_9BILA</name>
<protein>
    <submittedName>
        <fullName evidence="4">Uncharacterized protein</fullName>
    </submittedName>
</protein>
<proteinExistence type="predicted"/>
<keyword evidence="3" id="KW-1185">Reference proteome</keyword>
<organism evidence="3 4">
    <name type="scientific">Plectus sambesii</name>
    <dbReference type="NCBI Taxonomy" id="2011161"/>
    <lineage>
        <taxon>Eukaryota</taxon>
        <taxon>Metazoa</taxon>
        <taxon>Ecdysozoa</taxon>
        <taxon>Nematoda</taxon>
        <taxon>Chromadorea</taxon>
        <taxon>Plectida</taxon>
        <taxon>Plectina</taxon>
        <taxon>Plectoidea</taxon>
        <taxon>Plectidae</taxon>
        <taxon>Plectus</taxon>
    </lineage>
</organism>
<dbReference type="AlphaFoldDB" id="A0A914WPQ3"/>
<accession>A0A914WPQ3</accession>
<feature type="transmembrane region" description="Helical" evidence="2">
    <location>
        <begin position="83"/>
        <end position="104"/>
    </location>
</feature>
<evidence type="ECO:0000256" key="1">
    <source>
        <dbReference type="SAM" id="MobiDB-lite"/>
    </source>
</evidence>
<keyword evidence="2" id="KW-0812">Transmembrane</keyword>
<dbReference type="WBParaSite" id="PSAMB.scaffold4825size13435.g25283.t1">
    <property type="protein sequence ID" value="PSAMB.scaffold4825size13435.g25283.t1"/>
    <property type="gene ID" value="PSAMB.scaffold4825size13435.g25283"/>
</dbReference>